<dbReference type="InterPro" id="IPR032109">
    <property type="entry name" value="Big_3_5"/>
</dbReference>
<dbReference type="InterPro" id="IPR006626">
    <property type="entry name" value="PbH1"/>
</dbReference>
<proteinExistence type="predicted"/>
<evidence type="ECO:0000259" key="1">
    <source>
        <dbReference type="Pfam" id="PF16640"/>
    </source>
</evidence>
<reference evidence="2" key="1">
    <citation type="submission" date="2020-10" db="EMBL/GenBank/DDBJ databases">
        <title>Dehalococcoides mccartyi of a TCE/Cr reducing biochatode.</title>
        <authorList>
            <person name="Matturro B."/>
        </authorList>
    </citation>
    <scope>NUCLEOTIDE SEQUENCE</scope>
    <source>
        <strain evidence="2">Bin4</strain>
    </source>
</reference>
<name>A0A843AFS9_METAZ</name>
<dbReference type="SUPFAM" id="SSF49464">
    <property type="entry name" value="Carboxypeptidase regulatory domain-like"/>
    <property type="match status" value="1"/>
</dbReference>
<protein>
    <submittedName>
        <fullName evidence="2">Ig-like domain repeat protein</fullName>
    </submittedName>
</protein>
<dbReference type="SUPFAM" id="SSF51126">
    <property type="entry name" value="Pectin lyase-like"/>
    <property type="match status" value="5"/>
</dbReference>
<dbReference type="SMART" id="SM00710">
    <property type="entry name" value="PbH1"/>
    <property type="match status" value="41"/>
</dbReference>
<dbReference type="Pfam" id="PF16640">
    <property type="entry name" value="Big_3_5"/>
    <property type="match status" value="1"/>
</dbReference>
<gene>
    <name evidence="2" type="ORF">ISP01_04435</name>
</gene>
<dbReference type="InterPro" id="IPR008969">
    <property type="entry name" value="CarboxyPept-like_regulatory"/>
</dbReference>
<dbReference type="PANTHER" id="PTHR11319">
    <property type="entry name" value="G PROTEIN-COUPLED RECEPTOR-RELATED"/>
    <property type="match status" value="1"/>
</dbReference>
<dbReference type="PANTHER" id="PTHR11319:SF35">
    <property type="entry name" value="OUTER MEMBRANE PROTEIN PMPC-RELATED"/>
    <property type="match status" value="1"/>
</dbReference>
<organism evidence="2 3">
    <name type="scientific">Methanobrevibacter arboriphilus</name>
    <dbReference type="NCBI Taxonomy" id="39441"/>
    <lineage>
        <taxon>Archaea</taxon>
        <taxon>Methanobacteriati</taxon>
        <taxon>Methanobacteriota</taxon>
        <taxon>Methanomada group</taxon>
        <taxon>Methanobacteria</taxon>
        <taxon>Methanobacteriales</taxon>
        <taxon>Methanobacteriaceae</taxon>
        <taxon>Methanobrevibacter</taxon>
    </lineage>
</organism>
<comment type="caution">
    <text evidence="2">The sequence shown here is derived from an EMBL/GenBank/DDBJ whole genome shotgun (WGS) entry which is preliminary data.</text>
</comment>
<dbReference type="Proteomes" id="UP000658733">
    <property type="component" value="Unassembled WGS sequence"/>
</dbReference>
<dbReference type="Gene3D" id="2.60.40.10">
    <property type="entry name" value="Immunoglobulins"/>
    <property type="match status" value="4"/>
</dbReference>
<sequence>NFSGNNAIYGGVIFNNVSTVTVSNGNFSGNNASYGGVIYSNSAVTVSNGNFSGNNAIYGGVIFNNGTNMTVSNGNFSGNNATIGGAIYSSGYLNVKNSIFSDNLVVNDDVNAMSAGGAIWNNGSNLTITNSQFIGNRVNLDGTAINNNLAGAVYNEGDNLNITLSIFTNNIVNNYSSNGNTGGGAIRNIGNNSIITDCKFNNNSVANGYNNLRYGGAIWNSGNMTIINSNFTNNTITNGSGLIIYSDGNIRIYNSNFSNKGIVKSGEYVNIKGSNANGSSLINCSFESDYSSNNINAIFFGSSYFTVDGCNFTGLTNDHGSAIMIYEMAVTNITVINSNFWNNIAGHSAIVYNWAGMDNVSVINCSFINNTAGGAGPDGIITSLGGHYFYLANSTFINNSGGVKGLGLTISGSDVNITIEGCVFIDNNRWDASSNIHISSTSYTLTLINSSFTNNSRAIFFDFVTDDPNINFSGNSYISGCNFTNNTQNYGSVFYNNLRGYSNNTFNMTVVDSNFIDNGNNGIYGGILYNNNYNITLNLYLLNNNFTDNTADNGGIIYNNNPYPTDSYYFQDNTFSYNNVSKGGIIYNNGYLILNNTTIENGLAEFGGGIYNKGNLSIDNSTFRYNNADYGGGVFNEGSVNVTNSYFHDNLQGLATNNKNFLLLYNNFTDNYIAIQFYSVGDYWNRPTFIIDDFNETNIIESNSYAVGISGYYSNFIIKGYYHSDYSQNGIIFYNSNNNQIIDSNISNYTNIALTFHYTSNYDSLINSNITDSSNAVYIYGDFSTLTNLKFNNNRYDIYSYSGSRLNVNYCNFTNNTYYSMYIYYNTNYTSTYYNKVADTYIDGCNFINNKGIYGIYIIGVYNNVSTIQINRCNFSDNYYSSYAVYVYYNFYFNLQNSNFTNNNISQLIYLNYNNYSTNINNVNVINNTASSSNLFYIYMNYNYIGDFNVNYCNFTNNTAASSILYLYGGSQSIANVNYCNFTNNTARNNVIFYYSVFNGYLRGSSIKNSIGSNGQGTIYYSGSYNLIVSGSNIANNTGYSAGGVYYSGGGNFSLSNSNITNNTGNGTGTVGGGLFFSYVNNITIINSNIANNTGATAGAIYYSSMSDIKFLTISNSNINGNKGHYGAIYYSSNINISDSNITNNAGNITGAIYYYGPYNITINNTNIANNTGMYGGALFIHNLNSYGFIVINNSKFVNNSGDYGGAIYKNQTYSYGIDNFIIDTSVFVNNIADQGGAIYNNNTGNSSNNGNLTLINSNFTGNTANLGGAIYNKASARLGLNGSSFNNNYAVSGGAIYNEGEFNLTNSNFTNNNATNGGAVYNDNGDFLGDFLLNNIIFTRNSANLGGVIYNKASARLGLNGSSFNNNYAVSGGAIYNEGEFNLTNSNFTNNNATNGGVIYNSKADYSDSIININNTLFTRNTGVNGGVVYNVEDALININNSNFTRNTASSNGGVIYNQGKLTINQSNLNRSEAINGSVVYNDKYSSALINNSNISSNTATNSGGVVYNTGDDLIIDNSNIFSNTATNSGAAIYNTGDNLLINNSNINDHESNTDGGAIINTGDDFTISNSNITDNSAKNDGGAINNTGRDFTIVNSTFTENSAENDGGAIINTGRDFTIVNSTFTENSAENDGGAIINTVRDFTINNSTFTLNKANNGGAIYHGTGILSLSESSFDSNTANYGGGIFNNAEINITKTNFTTNTANFGAAIYNNKTMNINESNFINHTIIHTDYDIQGGAVLNNNTISVIDSNFTGNTYGFQTTTKNFNFKNNNLTNNDLAIQFLLVNGGTVLVQGLNDDNWIESNNYSIGICGNYTTYTFIDTNSVENTNGFIFTGRGNTITNSNITGYTGWGVTFNTQSQDNTITMSTLSDNHGAIYNNGNNNKVSYSNFINNNGGVVPNPDLSGLNIGGGVFNDIYGVFNVTQSSFNGNNASIGGGIYNLGILNVELSNFINNNASTGYGSGIYHNGININLVNSTFSNNGEAFTTTKTTGFTLTNNNFNENNIAIQFVFNNLAYTVNSLTSNSNSFNNNNFILGISGNKTNYVILDTFNNTDNTKINGVIFTENTFNNSIINSIITGYNGQSSIGVASIGVAIYGVNNSIINSNITDNNIGVLIKGNTTNIKGSNIINNKQGIVIGSEAHDTLINYNRLVNTLSLIDNGTNTNANYNWWGKNNITNQYQNNTGTLAIDNWYVINLTANNISAIFSDGNISVYGKGHMTLNYIFQLIDGGLGDINSLPDFDISFLIYLNDYVNNNTAIVNITNSSRKFNGTYEEDVENLPQAYTMSAKVDNQESYYKIQYNKIDLIITVEDIIAIYGEDIKLNITITDNNTTPSPIPDGYYIIMINGTEYNLLFTNGNGTINLGKLPAGDYKLNITFKNTDLYAETNTTVNITVNKAEINLNVNSTNTTYKHNDSILIINATNNNISTGPSPVDDGNYTIIIKYNSTHSETYKVEFINGIGIINLGKISANNYSLNITFNETLNYNESNTIVNFTVFKDNPTLNITANNPTVLDDLIITINSTVMISDDNRHIDDGYYNVTVNGTTYNNVKFTNGTATLNLANQSAGTYTWNITLKESTNYNESSSLVSFVVRSITNSSILVVPSWGSVGYNLVVSGLVSDENGNPLNNVDVTIIIGSNTYHRTTNVSGLWVLGYSVPGSIVPGTDILVNVSWAGNGSYYGFNNSTYFLVLITTNSSVIVPNNPVSGEPVLISGKVVDYTGGVVKDVNITLKINNEVVIVSTDAYGDWSYNFTPTIAGEYNVTVTWNGTDHYYSGFTNTTSFTVRNITNSSIIVDGSFNVGLELNISGVLTDKAGNVLSGVNLTVSINGTSYALTTGGDGKWNVTYTPSSTGLVNVVVSWNGNETYFNFINATNFTVSKSRPVLNASVTDVTYGMESTLTVNATLINGNPIDNGTYVVIVNGVQYSVYFTDGIGSMRLGELGAGVYKWDVTFVDTRDKYDMSNTTVSFKVSSVAPVVSVNNLGNRVYGEIIIITGTVTGVGSVPTGTVTIHFNNGENTTPIRLDSNGYWSYTFNTTEKYTFTDGAGSYVVNVTYSGDSNYTSMFNDTISFNIFKASPVLIVNPVSDIVYGNNITVMGNVTGVGSVPTGNVTIHFNDGNSVIVDLDNTGYWSYTFNTTNSSVFVNGAGSYTVNVTYNGNNNYTNITNDNRVKFVITPTLPILIVNPVDDVIYGNNVTINGTVTGVGSVPTGTVTIHFNNGGNVTVNLKMDGSWSYTFNTTNFSVFADGVGSYVVNVTYNGDNNYTGAVNVGVKFNILSAAPVVIVNSVSDVVYGDNVTVAGIVVGVGVIPTGNVTIHFNNGGSNVTVKLETNGTWSYTFNTTNNSFFTDGVGSYVVNVTYNSDNNYTHAFNDTISFNITQATPVVIIDSVSDVVYGNNVTVTGNVTGVGSVPTGNVTIHFNNGGSVTVNLKTDGSWSYTFNTTNFSVFTDGVGSYTVNVTYNGDSNYTRAFNDKLSFNITPAHPVVIVDAVNNVVYGDNVTVAGIVVGVGVIPTGNVTIHFNNGSSVTVNLKTDGSWSYTFYTHNNIFNGAGSYVVNVTYNGDKNYNNGLNDTISFNILAVSVNSTIVIPSNVKVGKSITISGVLSDVYNNTLANASVLVTIDGKTYKVTTDNNGVWKLSYTPKKEGKFNIKVSYLGNSDYIGFDVSKSFKAIGEAKISIVKITKLVKVGKYKGFNLYSKTYTLKNLGTGVGSKDYVKYFKNWYLEKLSKTSKAIKYQWESKSRVLKVQVKNLGVGKQAKIKILVTRRKRL</sequence>
<dbReference type="InterPro" id="IPR011050">
    <property type="entry name" value="Pectin_lyase_fold/virulence"/>
</dbReference>
<feature type="non-terminal residue" evidence="2">
    <location>
        <position position="1"/>
    </location>
</feature>
<evidence type="ECO:0000313" key="3">
    <source>
        <dbReference type="Proteomes" id="UP000658733"/>
    </source>
</evidence>
<accession>A0A843AFS9</accession>
<dbReference type="EMBL" id="JADIIN010000035">
    <property type="protein sequence ID" value="MBF4468631.1"/>
    <property type="molecule type" value="Genomic_DNA"/>
</dbReference>
<dbReference type="InterPro" id="IPR013783">
    <property type="entry name" value="Ig-like_fold"/>
</dbReference>
<feature type="domain" description="Bacterial Ig-like" evidence="1">
    <location>
        <begin position="3394"/>
        <end position="3482"/>
    </location>
</feature>
<evidence type="ECO:0000313" key="2">
    <source>
        <dbReference type="EMBL" id="MBF4468631.1"/>
    </source>
</evidence>